<accession>A0ABQ9IJB3</accession>
<dbReference type="Proteomes" id="UP001159363">
    <property type="component" value="Chromosome 1"/>
</dbReference>
<keyword evidence="2" id="KW-1185">Reference proteome</keyword>
<sequence>MRRLHNPPHFGNSPECYRTCTSECQVSRTVALTPYSSGFELFVREETRVTDRRKNAFCEVAMDSAIVAKRMSLKRFLEVYPVLRFGKRNSLPPFQKGFIISTKSLMGLYEDLKKMNVTYILTFLFYNNPTPFEVQNRIRLLVLTGSASDILLSKRAKKKNDGSAAQCSFDTQDQITEFVSSELCIKITESVSIRQESTNEGKEVVELLRYEVKTDLLESTPDIDHVAGYVAFKCKNIDSSLGSVQEKCDSNVPTDWISIISQGGLTTPSFEWLDKVRQFEIVFAAFHGTELSNFLTLPK</sequence>
<comment type="caution">
    <text evidence="1">The sequence shown here is derived from an EMBL/GenBank/DDBJ whole genome shotgun (WGS) entry which is preliminary data.</text>
</comment>
<gene>
    <name evidence="1" type="ORF">PR048_001284</name>
</gene>
<dbReference type="EMBL" id="JARBHB010000001">
    <property type="protein sequence ID" value="KAJ8895943.1"/>
    <property type="molecule type" value="Genomic_DNA"/>
</dbReference>
<proteinExistence type="predicted"/>
<protein>
    <submittedName>
        <fullName evidence="1">Uncharacterized protein</fullName>
    </submittedName>
</protein>
<evidence type="ECO:0000313" key="1">
    <source>
        <dbReference type="EMBL" id="KAJ8895943.1"/>
    </source>
</evidence>
<name>A0ABQ9IJB3_9NEOP</name>
<evidence type="ECO:0000313" key="2">
    <source>
        <dbReference type="Proteomes" id="UP001159363"/>
    </source>
</evidence>
<reference evidence="1 2" key="1">
    <citation type="submission" date="2023-02" db="EMBL/GenBank/DDBJ databases">
        <title>LHISI_Scaffold_Assembly.</title>
        <authorList>
            <person name="Stuart O.P."/>
            <person name="Cleave R."/>
            <person name="Magrath M.J.L."/>
            <person name="Mikheyev A.S."/>
        </authorList>
    </citation>
    <scope>NUCLEOTIDE SEQUENCE [LARGE SCALE GENOMIC DNA]</scope>
    <source>
        <strain evidence="1">Daus_M_001</strain>
        <tissue evidence="1">Leg muscle</tissue>
    </source>
</reference>
<organism evidence="1 2">
    <name type="scientific">Dryococelus australis</name>
    <dbReference type="NCBI Taxonomy" id="614101"/>
    <lineage>
        <taxon>Eukaryota</taxon>
        <taxon>Metazoa</taxon>
        <taxon>Ecdysozoa</taxon>
        <taxon>Arthropoda</taxon>
        <taxon>Hexapoda</taxon>
        <taxon>Insecta</taxon>
        <taxon>Pterygota</taxon>
        <taxon>Neoptera</taxon>
        <taxon>Polyneoptera</taxon>
        <taxon>Phasmatodea</taxon>
        <taxon>Verophasmatodea</taxon>
        <taxon>Anareolatae</taxon>
        <taxon>Phasmatidae</taxon>
        <taxon>Eurycanthinae</taxon>
        <taxon>Dryococelus</taxon>
    </lineage>
</organism>